<reference evidence="8" key="1">
    <citation type="submission" date="2022-09" db="EMBL/GenBank/DDBJ databases">
        <title>Fusarium specimens isolated from Avocado Roots.</title>
        <authorList>
            <person name="Stajich J."/>
            <person name="Roper C."/>
            <person name="Heimlech-Rivalta G."/>
        </authorList>
    </citation>
    <scope>NUCLEOTIDE SEQUENCE</scope>
    <source>
        <strain evidence="8">CF00095</strain>
    </source>
</reference>
<dbReference type="PANTHER" id="PTHR46910:SF37">
    <property type="entry name" value="ZN(II)2CYS6 TRANSCRIPTION FACTOR (EUROFUNG)"/>
    <property type="match status" value="1"/>
</dbReference>
<keyword evidence="5" id="KW-0539">Nucleus</keyword>
<organism evidence="8 9">
    <name type="scientific">Fusarium equiseti</name>
    <name type="common">Fusarium scirpi</name>
    <dbReference type="NCBI Taxonomy" id="61235"/>
    <lineage>
        <taxon>Eukaryota</taxon>
        <taxon>Fungi</taxon>
        <taxon>Dikarya</taxon>
        <taxon>Ascomycota</taxon>
        <taxon>Pezizomycotina</taxon>
        <taxon>Sordariomycetes</taxon>
        <taxon>Hypocreomycetidae</taxon>
        <taxon>Hypocreales</taxon>
        <taxon>Nectriaceae</taxon>
        <taxon>Fusarium</taxon>
        <taxon>Fusarium incarnatum-equiseti species complex</taxon>
    </lineage>
</organism>
<evidence type="ECO:0000259" key="7">
    <source>
        <dbReference type="SMART" id="SM00906"/>
    </source>
</evidence>
<accession>A0ABQ8QZ45</accession>
<dbReference type="EMBL" id="JAOQBH010000023">
    <property type="protein sequence ID" value="KAJ4118751.1"/>
    <property type="molecule type" value="Genomic_DNA"/>
</dbReference>
<evidence type="ECO:0000313" key="9">
    <source>
        <dbReference type="Proteomes" id="UP001152024"/>
    </source>
</evidence>
<sequence length="466" mass="52205">MESVSSRRKALLGVLTGQKPVQVQQGVNSPSNNDIPSGSMDDWAISPAQTVQDVTGRHSSSDTSSVAAPTSAPTLNQLELPPLSEVLPVVDNYFRNYNTIIPLFDETAFMRMLLELFAQTTKRSIVPWAAINVVLAISYRVLEGRGSDDSELARCLQNVRSVMAELMVQGKDLIGLQVLLGMVILFLGSSDFQLAIVLTGSVVRLAQSLRLNSKESLEGFTSAEKAHRTSLFWLTYIYDREMSQRSQSRYHQLDSDTDMDLPDSNPETNLGMIISSIDSIRFNYIRVKARLAYIHGKVYNLLYSPVSRTLTQEEKNNTIIRIEKILAEWVQEMPTELHTAEGIRLRLSPAASDLMMNLWFHHAELHTCGSFSCLVLLVVNLIEHPDQALITDDRQLLDNCFLVFEEMSKYLPKEPYSNMLAMAHELDEKAMDLAKRKSLAGGSYEAGDFLTSPSTAWAILDEMDFQ</sequence>
<evidence type="ECO:0000256" key="5">
    <source>
        <dbReference type="ARBA" id="ARBA00023242"/>
    </source>
</evidence>
<evidence type="ECO:0000313" key="8">
    <source>
        <dbReference type="EMBL" id="KAJ4118751.1"/>
    </source>
</evidence>
<evidence type="ECO:0000256" key="6">
    <source>
        <dbReference type="SAM" id="MobiDB-lite"/>
    </source>
</evidence>
<feature type="domain" description="Xylanolytic transcriptional activator regulatory" evidence="7">
    <location>
        <begin position="195"/>
        <end position="268"/>
    </location>
</feature>
<comment type="subcellular location">
    <subcellularLocation>
        <location evidence="1">Nucleus</location>
    </subcellularLocation>
</comment>
<dbReference type="InterPro" id="IPR050987">
    <property type="entry name" value="AtrR-like"/>
</dbReference>
<evidence type="ECO:0000256" key="2">
    <source>
        <dbReference type="ARBA" id="ARBA00023015"/>
    </source>
</evidence>
<evidence type="ECO:0000256" key="3">
    <source>
        <dbReference type="ARBA" id="ARBA00023125"/>
    </source>
</evidence>
<keyword evidence="4" id="KW-0804">Transcription</keyword>
<feature type="compositionally biased region" description="Polar residues" evidence="6">
    <location>
        <begin position="21"/>
        <end position="36"/>
    </location>
</feature>
<dbReference type="SMART" id="SM00906">
    <property type="entry name" value="Fungal_trans"/>
    <property type="match status" value="1"/>
</dbReference>
<dbReference type="CDD" id="cd12148">
    <property type="entry name" value="fungal_TF_MHR"/>
    <property type="match status" value="1"/>
</dbReference>
<proteinExistence type="predicted"/>
<protein>
    <recommendedName>
        <fullName evidence="7">Xylanolytic transcriptional activator regulatory domain-containing protein</fullName>
    </recommendedName>
</protein>
<feature type="region of interest" description="Disordered" evidence="6">
    <location>
        <begin position="21"/>
        <end position="73"/>
    </location>
</feature>
<dbReference type="InterPro" id="IPR007219">
    <property type="entry name" value="XnlR_reg_dom"/>
</dbReference>
<feature type="compositionally biased region" description="Polar residues" evidence="6">
    <location>
        <begin position="61"/>
        <end position="73"/>
    </location>
</feature>
<name>A0ABQ8QZ45_FUSEQ</name>
<comment type="caution">
    <text evidence="8">The sequence shown here is derived from an EMBL/GenBank/DDBJ whole genome shotgun (WGS) entry which is preliminary data.</text>
</comment>
<evidence type="ECO:0000256" key="1">
    <source>
        <dbReference type="ARBA" id="ARBA00004123"/>
    </source>
</evidence>
<dbReference type="Proteomes" id="UP001152024">
    <property type="component" value="Unassembled WGS sequence"/>
</dbReference>
<keyword evidence="3" id="KW-0238">DNA-binding</keyword>
<keyword evidence="9" id="KW-1185">Reference proteome</keyword>
<dbReference type="Pfam" id="PF04082">
    <property type="entry name" value="Fungal_trans"/>
    <property type="match status" value="1"/>
</dbReference>
<keyword evidence="2" id="KW-0805">Transcription regulation</keyword>
<evidence type="ECO:0000256" key="4">
    <source>
        <dbReference type="ARBA" id="ARBA00023163"/>
    </source>
</evidence>
<dbReference type="PANTHER" id="PTHR46910">
    <property type="entry name" value="TRANSCRIPTION FACTOR PDR1"/>
    <property type="match status" value="1"/>
</dbReference>
<gene>
    <name evidence="8" type="ORF">NW768_010812</name>
</gene>